<dbReference type="InterPro" id="IPR006095">
    <property type="entry name" value="Glu/Leu/Phe/Val/Trp_DH"/>
</dbReference>
<evidence type="ECO:0000313" key="9">
    <source>
        <dbReference type="EMBL" id="EED34929.1"/>
    </source>
</evidence>
<evidence type="ECO:0000256" key="3">
    <source>
        <dbReference type="ARBA" id="ARBA00023002"/>
    </source>
</evidence>
<dbReference type="InterPro" id="IPR006096">
    <property type="entry name" value="Glu/Leu/Phe/Val/Trp_DH_C"/>
</dbReference>
<dbReference type="Gene3D" id="3.40.50.720">
    <property type="entry name" value="NAD(P)-binding Rossmann-like Domain"/>
    <property type="match status" value="1"/>
</dbReference>
<keyword evidence="6" id="KW-0547">Nucleotide-binding</keyword>
<evidence type="ECO:0000256" key="2">
    <source>
        <dbReference type="ARBA" id="ARBA00006382"/>
    </source>
</evidence>
<dbReference type="PRINTS" id="PR00082">
    <property type="entry name" value="GLFDHDRGNASE"/>
</dbReference>
<dbReference type="PANTHER" id="PTHR42722:SF1">
    <property type="entry name" value="VALINE DEHYDROGENASE"/>
    <property type="match status" value="1"/>
</dbReference>
<dbReference type="EC" id="1.4.1.9" evidence="9"/>
<evidence type="ECO:0000256" key="5">
    <source>
        <dbReference type="PIRSR" id="PIRSR000188-1"/>
    </source>
</evidence>
<dbReference type="Proteomes" id="UP000004699">
    <property type="component" value="Unassembled WGS sequence"/>
</dbReference>
<dbReference type="EMBL" id="DS999411">
    <property type="protein sequence ID" value="EED34929.1"/>
    <property type="molecule type" value="Genomic_DNA"/>
</dbReference>
<dbReference type="InterPro" id="IPR046346">
    <property type="entry name" value="Aminoacid_DH-like_N_sf"/>
</dbReference>
<feature type="active site" description="Proton donor/acceptor" evidence="5">
    <location>
        <position position="84"/>
    </location>
</feature>
<reference evidence="10" key="1">
    <citation type="journal article" date="2013" name="BMC Microbiol.">
        <title>Taxonomy and evolution of bacteriochlorophyll a-containing members of the OM60/NOR5 clade of marine gammaproteobacteria: description of Luminiphilus syltensis gen. nov., sp. nov., reclassification of Haliea rubra as Pseudohaliea rubra gen. nov., comb. nov., and emendation of Chromatocurvus halotolerans.</title>
        <authorList>
            <person name="Spring S."/>
            <person name="Riedel T."/>
            <person name="Sproer C."/>
            <person name="Yan S."/>
            <person name="Harder J."/>
            <person name="Fuchs B.M."/>
        </authorList>
    </citation>
    <scope>NUCLEOTIDE SEQUENCE [LARGE SCALE GENOMIC DNA]</scope>
    <source>
        <strain evidence="10">NOR51-B</strain>
    </source>
</reference>
<dbReference type="SMART" id="SM00839">
    <property type="entry name" value="ELFV_dehydrog"/>
    <property type="match status" value="1"/>
</dbReference>
<evidence type="ECO:0000259" key="8">
    <source>
        <dbReference type="SMART" id="SM00839"/>
    </source>
</evidence>
<dbReference type="InterPro" id="IPR016211">
    <property type="entry name" value="Glu/Phe/Leu/Val/Trp_DH_bac/arc"/>
</dbReference>
<dbReference type="SUPFAM" id="SSF53223">
    <property type="entry name" value="Aminoacid dehydrogenase-like, N-terminal domain"/>
    <property type="match status" value="1"/>
</dbReference>
<dbReference type="PANTHER" id="PTHR42722">
    <property type="entry name" value="LEUCINE DEHYDROGENASE"/>
    <property type="match status" value="1"/>
</dbReference>
<gene>
    <name evidence="9" type="ORF">NOR51B_869</name>
</gene>
<sequence length="358" mass="38618">MMSIMNYTSLPDFDHHEEVVRCVDEGSGLRGFIAVHNTNRGPALGGCRMWTYGDEAAALADVLRLSRGQTYKAALANLDIGGGKSVIIGDPRSDKSRDLLLAMGDYVNNLNVSYIIAEDSGTGVADMRVMNERTQWVAGVVEGSEHGGDPSPSTAYGMFVGIKAAVRHRFGSDNLAGMRIAIQGVGNVGYRLGALLYEAGASLYVADVFADNCECAVREFDARVVSVEEIHRTEVDVYSPCALGGAINDRTVMQIKAAVVAGAANNQLSSPLHGNRLQKRGILCVPDYAINAGGIIDIAYERAGGDQEGKRRHLDSISDTLAELFRRADESGRSTARVADELAEERFQKRSEGRHHQI</sequence>
<protein>
    <submittedName>
        <fullName evidence="9">Leucine dehydrogenase</fullName>
        <ecNumber evidence="9">1.4.1.9</ecNumber>
    </submittedName>
</protein>
<keyword evidence="3 7" id="KW-0560">Oxidoreductase</keyword>
<dbReference type="InterPro" id="IPR033524">
    <property type="entry name" value="Glu/Leu/Phe/Val_DH_AS"/>
</dbReference>
<evidence type="ECO:0000256" key="7">
    <source>
        <dbReference type="RuleBase" id="RU004417"/>
    </source>
</evidence>
<dbReference type="CDD" id="cd01075">
    <property type="entry name" value="NAD_bind_Leu_Phe_Val_DH"/>
    <property type="match status" value="1"/>
</dbReference>
<evidence type="ECO:0000256" key="6">
    <source>
        <dbReference type="PIRSR" id="PIRSR000188-2"/>
    </source>
</evidence>
<dbReference type="HOGENOM" id="CLU_025763_0_0_6"/>
<evidence type="ECO:0000313" key="10">
    <source>
        <dbReference type="Proteomes" id="UP000004699"/>
    </source>
</evidence>
<comment type="function">
    <text evidence="1">Catalyzes the reversible oxidative deamination of glutamate to alpha-ketoglutarate and ammonia.</text>
</comment>
<dbReference type="InterPro" id="IPR036291">
    <property type="entry name" value="NAD(P)-bd_dom_sf"/>
</dbReference>
<proteinExistence type="inferred from homology"/>
<dbReference type="PROSITE" id="PS00074">
    <property type="entry name" value="GLFV_DEHYDROGENASE"/>
    <property type="match status" value="1"/>
</dbReference>
<dbReference type="STRING" id="565045.NOR51B_869"/>
<keyword evidence="4 6" id="KW-0520">NAD</keyword>
<accession>B8KY13</accession>
<dbReference type="Pfam" id="PF02812">
    <property type="entry name" value="ELFV_dehydrog_N"/>
    <property type="match status" value="1"/>
</dbReference>
<dbReference type="Gene3D" id="3.40.50.10860">
    <property type="entry name" value="Leucine Dehydrogenase, chain A, domain 1"/>
    <property type="match status" value="1"/>
</dbReference>
<feature type="domain" description="Glutamate/phenylalanine/leucine/valine/L-tryptophan dehydrogenase C-terminal" evidence="8">
    <location>
        <begin position="148"/>
        <end position="355"/>
    </location>
</feature>
<name>B8KY13_9GAMM</name>
<dbReference type="PIRSF" id="PIRSF000188">
    <property type="entry name" value="Phe_leu_dh"/>
    <property type="match status" value="1"/>
</dbReference>
<dbReference type="GO" id="GO:0050049">
    <property type="term" value="F:L-leucine dehydrogenase activity"/>
    <property type="evidence" value="ECO:0007669"/>
    <property type="project" value="UniProtKB-EC"/>
</dbReference>
<keyword evidence="10" id="KW-1185">Reference proteome</keyword>
<dbReference type="GO" id="GO:0006520">
    <property type="term" value="P:amino acid metabolic process"/>
    <property type="evidence" value="ECO:0007669"/>
    <property type="project" value="InterPro"/>
</dbReference>
<dbReference type="GO" id="GO:0000166">
    <property type="term" value="F:nucleotide binding"/>
    <property type="evidence" value="ECO:0007669"/>
    <property type="project" value="UniProtKB-KW"/>
</dbReference>
<dbReference type="Pfam" id="PF00208">
    <property type="entry name" value="ELFV_dehydrog"/>
    <property type="match status" value="1"/>
</dbReference>
<comment type="similarity">
    <text evidence="2 7">Belongs to the Glu/Leu/Phe/Val dehydrogenases family.</text>
</comment>
<organism evidence="9 10">
    <name type="scientific">Luminiphilus syltensis NOR5-1B</name>
    <dbReference type="NCBI Taxonomy" id="565045"/>
    <lineage>
        <taxon>Bacteria</taxon>
        <taxon>Pseudomonadati</taxon>
        <taxon>Pseudomonadota</taxon>
        <taxon>Gammaproteobacteria</taxon>
        <taxon>Cellvibrionales</taxon>
        <taxon>Halieaceae</taxon>
        <taxon>Luminiphilus</taxon>
    </lineage>
</organism>
<evidence type="ECO:0000256" key="1">
    <source>
        <dbReference type="ARBA" id="ARBA00003868"/>
    </source>
</evidence>
<dbReference type="AlphaFoldDB" id="B8KY13"/>
<evidence type="ECO:0000256" key="4">
    <source>
        <dbReference type="ARBA" id="ARBA00023027"/>
    </source>
</evidence>
<dbReference type="eggNOG" id="COG0334">
    <property type="taxonomic scope" value="Bacteria"/>
</dbReference>
<feature type="binding site" evidence="6">
    <location>
        <begin position="184"/>
        <end position="189"/>
    </location>
    <ligand>
        <name>NAD(+)</name>
        <dbReference type="ChEBI" id="CHEBI:57540"/>
    </ligand>
</feature>
<dbReference type="InterPro" id="IPR006097">
    <property type="entry name" value="Glu/Leu/Phe/Val/Trp_DH_dimer"/>
</dbReference>
<dbReference type="SUPFAM" id="SSF51735">
    <property type="entry name" value="NAD(P)-binding Rossmann-fold domains"/>
    <property type="match status" value="1"/>
</dbReference>